<dbReference type="EMBL" id="BHYL01000059">
    <property type="protein sequence ID" value="GCD19282.1"/>
    <property type="molecule type" value="Genomic_DNA"/>
</dbReference>
<proteinExistence type="predicted"/>
<reference evidence="1 2" key="1">
    <citation type="submission" date="2018-11" db="EMBL/GenBank/DDBJ databases">
        <title>Draft genome sequence of Cellulomonas takizawaensis strain TKZ-21.</title>
        <authorList>
            <person name="Yamamura H."/>
            <person name="Hayashi T."/>
            <person name="Hamada M."/>
            <person name="Serisawa Y."/>
            <person name="Matsuyama K."/>
            <person name="Nakagawa Y."/>
            <person name="Otoguro M."/>
            <person name="Yanagida F."/>
            <person name="Hayakawa M."/>
        </authorList>
    </citation>
    <scope>NUCLEOTIDE SEQUENCE [LARGE SCALE GENOMIC DNA]</scope>
    <source>
        <strain evidence="1 2">TKZ-21</strain>
    </source>
</reference>
<gene>
    <name evidence="1" type="ORF">CTKZ_08440</name>
</gene>
<comment type="caution">
    <text evidence="1">The sequence shown here is derived from an EMBL/GenBank/DDBJ whole genome shotgun (WGS) entry which is preliminary data.</text>
</comment>
<evidence type="ECO:0000313" key="1">
    <source>
        <dbReference type="EMBL" id="GCD19282.1"/>
    </source>
</evidence>
<sequence length="326" mass="36508">MNGDAAPDWTGVELAGDPTMFIGWRRSNKRLEARRVSLHEDTFEALHEIGAAAISQLRTMRGLPYSPYVHPELGEEYIYLPLAADVPDSDGRGSDLAGLCRNLDAVQEITAEELRTHDFQFYGIAYASGENLVAFVRKSNPRRTLQGAHKFFKFSGSLKRVARPDIVLEDTVDLVVTQRALAVLRSFSFEMLAPDVNFSEENVQRYVDDLVGALQGKVVLSAGSIEALREVSGRKTSLVKRLKNLHSRASQLQITPASVQEILRRHDLAEVVQFDADGNVVLNVESVEVFVDLLEGRYFEQDFTGDAVRADRFRRRTVRSSPREEA</sequence>
<dbReference type="OrthoDB" id="5185581at2"/>
<name>A0A401UXC3_9CELL</name>
<organism evidence="1 2">
    <name type="scientific">Cellulomonas algicola</name>
    <dbReference type="NCBI Taxonomy" id="2071633"/>
    <lineage>
        <taxon>Bacteria</taxon>
        <taxon>Bacillati</taxon>
        <taxon>Actinomycetota</taxon>
        <taxon>Actinomycetes</taxon>
        <taxon>Micrococcales</taxon>
        <taxon>Cellulomonadaceae</taxon>
        <taxon>Cellulomonas</taxon>
    </lineage>
</organism>
<evidence type="ECO:0008006" key="3">
    <source>
        <dbReference type="Google" id="ProtNLM"/>
    </source>
</evidence>
<dbReference type="RefSeq" id="WP_124341821.1">
    <property type="nucleotide sequence ID" value="NZ_BHYL01000059.1"/>
</dbReference>
<evidence type="ECO:0000313" key="2">
    <source>
        <dbReference type="Proteomes" id="UP000288246"/>
    </source>
</evidence>
<keyword evidence="2" id="KW-1185">Reference proteome</keyword>
<dbReference type="Proteomes" id="UP000288246">
    <property type="component" value="Unassembled WGS sequence"/>
</dbReference>
<protein>
    <recommendedName>
        <fullName evidence="3">DUF4868 domain-containing protein</fullName>
    </recommendedName>
</protein>
<accession>A0A401UXC3</accession>
<dbReference type="AlphaFoldDB" id="A0A401UXC3"/>